<sequence>MAVVLRNLCMLQRTWYRSLLSVTRSPPESSVSWSGLFQNCCRQCGALQLNQYRHLATKKNKAKGKGHPHARVSINSALVEEIINLQEVAEEMSAVIKNLEDYNKSLNIRTSPGALDHIVVVTKDGKFPLNQIGQISMKSPLLILVNMSSFPEATESASIAIRESGMNLNPEVDGTVIKVPIPKVTREHREHLAKLAKQFTNKAKESLRKVRTNAISEAKKSKASVSEDTIKLIEKQIQQMTDDFSLEIEKQLTAKTKELLG</sequence>
<keyword evidence="11" id="KW-1185">Reference proteome</keyword>
<dbReference type="GO" id="GO:0006412">
    <property type="term" value="P:translation"/>
    <property type="evidence" value="ECO:0007669"/>
    <property type="project" value="UniProtKB-KW"/>
</dbReference>
<dbReference type="CTD" id="92399"/>
<reference evidence="10" key="3">
    <citation type="submission" date="2025-09" db="UniProtKB">
        <authorList>
            <consortium name="Ensembl"/>
        </authorList>
    </citation>
    <scope>IDENTIFICATION</scope>
</reference>
<reference evidence="10" key="1">
    <citation type="submission" date="2021-06" db="EMBL/GenBank/DDBJ databases">
        <authorList>
            <consortium name="Wellcome Sanger Institute Data Sharing"/>
        </authorList>
    </citation>
    <scope>NUCLEOTIDE SEQUENCE [LARGE SCALE GENOMIC DNA]</scope>
</reference>
<evidence type="ECO:0000256" key="6">
    <source>
        <dbReference type="ARBA" id="ARBA00023128"/>
    </source>
</evidence>
<keyword evidence="6" id="KW-0496">Mitochondrion</keyword>
<dbReference type="GeneTree" id="ENSGT00390000005084"/>
<protein>
    <recommendedName>
        <fullName evidence="3">Ribosome-recycling factor, mitochondrial</fullName>
    </recommendedName>
    <alternativeName>
        <fullName evidence="7">Ribosome-releasing factor, mitochondrial</fullName>
    </alternativeName>
</protein>
<keyword evidence="5" id="KW-0809">Transit peptide</keyword>
<dbReference type="InterPro" id="IPR023584">
    <property type="entry name" value="Ribosome_recyc_fac_dom"/>
</dbReference>
<dbReference type="OrthoDB" id="407355at2759"/>
<evidence type="ECO:0000256" key="7">
    <source>
        <dbReference type="ARBA" id="ARBA00033107"/>
    </source>
</evidence>
<reference evidence="10" key="2">
    <citation type="submission" date="2025-08" db="UniProtKB">
        <authorList>
            <consortium name="Ensembl"/>
        </authorList>
    </citation>
    <scope>IDENTIFICATION</scope>
</reference>
<proteinExistence type="inferred from homology"/>
<evidence type="ECO:0000256" key="4">
    <source>
        <dbReference type="ARBA" id="ARBA00022917"/>
    </source>
</evidence>
<dbReference type="PANTHER" id="PTHR20982:SF3">
    <property type="entry name" value="MITOCHONDRIAL RIBOSOME RECYCLING FACTOR PSEUDO 1"/>
    <property type="match status" value="1"/>
</dbReference>
<dbReference type="GO" id="GO:0043023">
    <property type="term" value="F:ribosomal large subunit binding"/>
    <property type="evidence" value="ECO:0007669"/>
    <property type="project" value="TreeGrafter"/>
</dbReference>
<evidence type="ECO:0000256" key="8">
    <source>
        <dbReference type="ARBA" id="ARBA00055779"/>
    </source>
</evidence>
<comment type="subcellular location">
    <subcellularLocation>
        <location evidence="1">Mitochondrion</location>
    </subcellularLocation>
</comment>
<evidence type="ECO:0000256" key="5">
    <source>
        <dbReference type="ARBA" id="ARBA00022946"/>
    </source>
</evidence>
<dbReference type="InterPro" id="IPR036191">
    <property type="entry name" value="RRF_sf"/>
</dbReference>
<comment type="similarity">
    <text evidence="2">Belongs to the RRF family.</text>
</comment>
<dbReference type="FunFam" id="1.10.132.20:FF:000003">
    <property type="entry name" value="ribosome-recycling factor, mitochondrial isoform X2"/>
    <property type="match status" value="1"/>
</dbReference>
<accession>A0A8C4SK20</accession>
<dbReference type="RefSeq" id="XP_028665061.1">
    <property type="nucleotide sequence ID" value="XM_028809228.2"/>
</dbReference>
<feature type="domain" description="Ribosome recycling factor" evidence="9">
    <location>
        <begin position="101"/>
        <end position="260"/>
    </location>
</feature>
<dbReference type="Gene3D" id="3.30.1360.40">
    <property type="match status" value="1"/>
</dbReference>
<dbReference type="FunFam" id="3.30.1360.40:FF:000007">
    <property type="entry name" value="ribosome-recycling factor, mitochondrial isoform X1"/>
    <property type="match status" value="1"/>
</dbReference>
<evidence type="ECO:0000256" key="1">
    <source>
        <dbReference type="ARBA" id="ARBA00004173"/>
    </source>
</evidence>
<evidence type="ECO:0000313" key="10">
    <source>
        <dbReference type="Ensembl" id="ENSECRP00000017759.1"/>
    </source>
</evidence>
<dbReference type="AlphaFoldDB" id="A0A8C4SK20"/>
<dbReference type="Proteomes" id="UP000694620">
    <property type="component" value="Chromosome 9"/>
</dbReference>
<dbReference type="PANTHER" id="PTHR20982">
    <property type="entry name" value="RIBOSOME RECYCLING FACTOR"/>
    <property type="match status" value="1"/>
</dbReference>
<comment type="function">
    <text evidence="8">Responsible for the disassembly of ribosomes from messenger RNA at the termination of mitochondrial protein biosynthesis. Acts in collaboration with GFM2. Promotes mitochondrial ribosome recycling by dissolution of intersubunit contacts.</text>
</comment>
<dbReference type="SUPFAM" id="SSF55194">
    <property type="entry name" value="Ribosome recycling factor, RRF"/>
    <property type="match status" value="1"/>
</dbReference>
<name>A0A8C4SK20_ERPCA</name>
<evidence type="ECO:0000259" key="9">
    <source>
        <dbReference type="Pfam" id="PF01765"/>
    </source>
</evidence>
<dbReference type="GO" id="GO:0005739">
    <property type="term" value="C:mitochondrion"/>
    <property type="evidence" value="ECO:0007669"/>
    <property type="project" value="UniProtKB-SubCell"/>
</dbReference>
<dbReference type="Gene3D" id="1.10.132.20">
    <property type="entry name" value="Ribosome-recycling factor"/>
    <property type="match status" value="1"/>
</dbReference>
<evidence type="ECO:0000256" key="2">
    <source>
        <dbReference type="ARBA" id="ARBA00005912"/>
    </source>
</evidence>
<evidence type="ECO:0000313" key="11">
    <source>
        <dbReference type="Proteomes" id="UP000694620"/>
    </source>
</evidence>
<dbReference type="InterPro" id="IPR002661">
    <property type="entry name" value="Ribosome_recyc_fac"/>
</dbReference>
<evidence type="ECO:0000256" key="3">
    <source>
        <dbReference type="ARBA" id="ARBA00020581"/>
    </source>
</evidence>
<gene>
    <name evidence="10" type="primary">MRRF</name>
    <name evidence="10" type="synonym">mrrf</name>
</gene>
<dbReference type="GeneID" id="114657417"/>
<organism evidence="10 11">
    <name type="scientific">Erpetoichthys calabaricus</name>
    <name type="common">Rope fish</name>
    <name type="synonym">Calamoichthys calabaricus</name>
    <dbReference type="NCBI Taxonomy" id="27687"/>
    <lineage>
        <taxon>Eukaryota</taxon>
        <taxon>Metazoa</taxon>
        <taxon>Chordata</taxon>
        <taxon>Craniata</taxon>
        <taxon>Vertebrata</taxon>
        <taxon>Euteleostomi</taxon>
        <taxon>Actinopterygii</taxon>
        <taxon>Polypteriformes</taxon>
        <taxon>Polypteridae</taxon>
        <taxon>Erpetoichthys</taxon>
    </lineage>
</organism>
<dbReference type="Ensembl" id="ENSECRT00000018109.1">
    <property type="protein sequence ID" value="ENSECRP00000017759.1"/>
    <property type="gene ID" value="ENSECRG00000011864.1"/>
</dbReference>
<dbReference type="Pfam" id="PF01765">
    <property type="entry name" value="RRF"/>
    <property type="match status" value="1"/>
</dbReference>
<keyword evidence="4" id="KW-0648">Protein biosynthesis</keyword>